<evidence type="ECO:0000313" key="2">
    <source>
        <dbReference type="EMBL" id="CAH0493607.1"/>
    </source>
</evidence>
<evidence type="ECO:0008006" key="6">
    <source>
        <dbReference type="Google" id="ProtNLM"/>
    </source>
</evidence>
<reference evidence="2 4" key="1">
    <citation type="submission" date="2021-11" db="EMBL/GenBank/DDBJ databases">
        <authorList>
            <person name="Islam A."/>
            <person name="Islam S."/>
            <person name="Flora M.S."/>
            <person name="Rahman M."/>
            <person name="Ziaur R.M."/>
            <person name="Epstein J.H."/>
            <person name="Hassan M."/>
            <person name="Klassen M."/>
            <person name="Woodard K."/>
            <person name="Webb A."/>
            <person name="Webby R.J."/>
            <person name="El Zowalaty M.E."/>
        </authorList>
    </citation>
    <scope>NUCLEOTIDE SEQUENCE [LARGE SCALE GENOMIC DNA]</scope>
    <source>
        <strain evidence="2">Pf1</strain>
    </source>
</reference>
<dbReference type="Proteomes" id="UP001159659">
    <property type="component" value="Unassembled WGS sequence"/>
</dbReference>
<reference evidence="3" key="2">
    <citation type="submission" date="2022-12" db="EMBL/GenBank/DDBJ databases">
        <authorList>
            <person name="Webb A."/>
        </authorList>
    </citation>
    <scope>NUCLEOTIDE SEQUENCE</scope>
    <source>
        <strain evidence="3">Pf2</strain>
    </source>
</reference>
<evidence type="ECO:0000313" key="5">
    <source>
        <dbReference type="Proteomes" id="UP001159659"/>
    </source>
</evidence>
<organism evidence="3 5">
    <name type="scientific">Peronospora farinosa</name>
    <dbReference type="NCBI Taxonomy" id="134698"/>
    <lineage>
        <taxon>Eukaryota</taxon>
        <taxon>Sar</taxon>
        <taxon>Stramenopiles</taxon>
        <taxon>Oomycota</taxon>
        <taxon>Peronosporomycetes</taxon>
        <taxon>Peronosporales</taxon>
        <taxon>Peronosporaceae</taxon>
        <taxon>Peronospora</taxon>
    </lineage>
</organism>
<keyword evidence="4" id="KW-1185">Reference proteome</keyword>
<dbReference type="EMBL" id="CANTFK010000270">
    <property type="protein sequence ID" value="CAI5711407.1"/>
    <property type="molecule type" value="Genomic_DNA"/>
</dbReference>
<dbReference type="Proteomes" id="UP001157938">
    <property type="component" value="Unassembled WGS sequence"/>
</dbReference>
<proteinExistence type="predicted"/>
<keyword evidence="1" id="KW-0732">Signal</keyword>
<comment type="caution">
    <text evidence="3">The sequence shown here is derived from an EMBL/GenBank/DDBJ whole genome shotgun (WGS) entry which is preliminary data.</text>
</comment>
<accession>A0AAV0SZR4</accession>
<evidence type="ECO:0000256" key="1">
    <source>
        <dbReference type="SAM" id="SignalP"/>
    </source>
</evidence>
<evidence type="ECO:0000313" key="3">
    <source>
        <dbReference type="EMBL" id="CAI5711407.1"/>
    </source>
</evidence>
<feature type="chain" id="PRO_5043662074" description="Secreted protein" evidence="1">
    <location>
        <begin position="24"/>
        <end position="82"/>
    </location>
</feature>
<gene>
    <name evidence="2" type="ORF">PFR001_LOCUS8729</name>
    <name evidence="3" type="ORF">PFR002_LOCUS2376</name>
</gene>
<evidence type="ECO:0000313" key="4">
    <source>
        <dbReference type="Proteomes" id="UP001157938"/>
    </source>
</evidence>
<protein>
    <recommendedName>
        <fullName evidence="6">Secreted protein</fullName>
    </recommendedName>
</protein>
<name>A0AAV0SZR4_9STRA</name>
<feature type="signal peptide" evidence="1">
    <location>
        <begin position="1"/>
        <end position="23"/>
    </location>
</feature>
<sequence>MAEVVDAVVLLVVPAVLWVVGSACNMVADGSAVNKVAASMWLPVDYVVRTEVDGVVKFQIARVVPKAEVCATFTEAEDVANA</sequence>
<dbReference type="AlphaFoldDB" id="A0AAV0SZR4"/>
<dbReference type="EMBL" id="CAKLBC010001797">
    <property type="protein sequence ID" value="CAH0493607.1"/>
    <property type="molecule type" value="Genomic_DNA"/>
</dbReference>